<dbReference type="InterPro" id="IPR022596">
    <property type="entry name" value="GPR1/2/3_C"/>
</dbReference>
<keyword evidence="4 6" id="KW-0472">Membrane</keyword>
<evidence type="ECO:0000256" key="4">
    <source>
        <dbReference type="ARBA" id="ARBA00023136"/>
    </source>
</evidence>
<dbReference type="PANTHER" id="PTHR23112">
    <property type="entry name" value="G PROTEIN-COUPLED RECEPTOR 157-RELATED"/>
    <property type="match status" value="1"/>
</dbReference>
<dbReference type="AlphaFoldDB" id="A0A8H4LWF3"/>
<dbReference type="SUPFAM" id="SSF81321">
    <property type="entry name" value="Family A G protein-coupled receptor-like"/>
    <property type="match status" value="1"/>
</dbReference>
<evidence type="ECO:0000256" key="3">
    <source>
        <dbReference type="ARBA" id="ARBA00022989"/>
    </source>
</evidence>
<evidence type="ECO:0000259" key="7">
    <source>
        <dbReference type="Pfam" id="PF11710"/>
    </source>
</evidence>
<feature type="transmembrane region" description="Helical" evidence="6">
    <location>
        <begin position="394"/>
        <end position="414"/>
    </location>
</feature>
<dbReference type="EMBL" id="JAAVMX010000007">
    <property type="protein sequence ID" value="KAF4506102.1"/>
    <property type="molecule type" value="Genomic_DNA"/>
</dbReference>
<organism evidence="9 10">
    <name type="scientific">Ophiocordyceps sinensis</name>
    <dbReference type="NCBI Taxonomy" id="72228"/>
    <lineage>
        <taxon>Eukaryota</taxon>
        <taxon>Fungi</taxon>
        <taxon>Dikarya</taxon>
        <taxon>Ascomycota</taxon>
        <taxon>Pezizomycotina</taxon>
        <taxon>Sordariomycetes</taxon>
        <taxon>Hypocreomycetidae</taxon>
        <taxon>Hypocreales</taxon>
        <taxon>Ophiocordycipitaceae</taxon>
        <taxon>Ophiocordyceps</taxon>
    </lineage>
</organism>
<comment type="caution">
    <text evidence="9">The sequence shown here is derived from an EMBL/GenBank/DDBJ whole genome shotgun (WGS) entry which is preliminary data.</text>
</comment>
<feature type="transmembrane region" description="Helical" evidence="6">
    <location>
        <begin position="112"/>
        <end position="139"/>
    </location>
</feature>
<evidence type="ECO:0000256" key="5">
    <source>
        <dbReference type="SAM" id="MobiDB-lite"/>
    </source>
</evidence>
<keyword evidence="2 6" id="KW-0812">Transmembrane</keyword>
<feature type="domain" description="G protein-coupled receptor GPR1/2/3 C-terminal" evidence="8">
    <location>
        <begin position="382"/>
        <end position="450"/>
    </location>
</feature>
<keyword evidence="3 6" id="KW-1133">Transmembrane helix</keyword>
<feature type="transmembrane region" description="Helical" evidence="6">
    <location>
        <begin position="189"/>
        <end position="211"/>
    </location>
</feature>
<dbReference type="InterPro" id="IPR023041">
    <property type="entry name" value="Glucose_rcpt_Git3-like_N"/>
</dbReference>
<evidence type="ECO:0000256" key="1">
    <source>
        <dbReference type="ARBA" id="ARBA00004141"/>
    </source>
</evidence>
<feature type="transmembrane region" description="Helical" evidence="6">
    <location>
        <begin position="151"/>
        <end position="169"/>
    </location>
</feature>
<feature type="transmembrane region" description="Helical" evidence="6">
    <location>
        <begin position="420"/>
        <end position="444"/>
    </location>
</feature>
<feature type="domain" description="Glucose receptor Git3-like N-terminal" evidence="7">
    <location>
        <begin position="74"/>
        <end position="218"/>
    </location>
</feature>
<evidence type="ECO:0000313" key="9">
    <source>
        <dbReference type="EMBL" id="KAF4506102.1"/>
    </source>
</evidence>
<dbReference type="Pfam" id="PF11970">
    <property type="entry name" value="GPR_Gpa2_C"/>
    <property type="match status" value="1"/>
</dbReference>
<reference evidence="9 10" key="1">
    <citation type="journal article" date="2020" name="Genome Biol. Evol.">
        <title>A new high-quality draft genome assembly of the Chinese cordyceps Ophiocordyceps sinensis.</title>
        <authorList>
            <person name="Shu R."/>
            <person name="Zhang J."/>
            <person name="Meng Q."/>
            <person name="Zhang H."/>
            <person name="Zhou G."/>
            <person name="Li M."/>
            <person name="Wu P."/>
            <person name="Zhao Y."/>
            <person name="Chen C."/>
            <person name="Qin Q."/>
        </authorList>
    </citation>
    <scope>NUCLEOTIDE SEQUENCE [LARGE SCALE GENOMIC DNA]</scope>
    <source>
        <strain evidence="9 10">IOZ07</strain>
    </source>
</reference>
<accession>A0A8H4LWF3</accession>
<evidence type="ECO:0000313" key="10">
    <source>
        <dbReference type="Proteomes" id="UP000557566"/>
    </source>
</evidence>
<dbReference type="GO" id="GO:0007189">
    <property type="term" value="P:adenylate cyclase-activating G protein-coupled receptor signaling pathway"/>
    <property type="evidence" value="ECO:0007669"/>
    <property type="project" value="TreeGrafter"/>
</dbReference>
<comment type="subcellular location">
    <subcellularLocation>
        <location evidence="1">Membrane</location>
        <topology evidence="1">Multi-pass membrane protein</topology>
    </subcellularLocation>
</comment>
<feature type="transmembrane region" description="Helical" evidence="6">
    <location>
        <begin position="62"/>
        <end position="92"/>
    </location>
</feature>
<gene>
    <name evidence="9" type="ORF">G6O67_006221</name>
</gene>
<evidence type="ECO:0000259" key="8">
    <source>
        <dbReference type="Pfam" id="PF11970"/>
    </source>
</evidence>
<dbReference type="GO" id="GO:0005886">
    <property type="term" value="C:plasma membrane"/>
    <property type="evidence" value="ECO:0007669"/>
    <property type="project" value="TreeGrafter"/>
</dbReference>
<feature type="region of interest" description="Disordered" evidence="5">
    <location>
        <begin position="233"/>
        <end position="281"/>
    </location>
</feature>
<feature type="compositionally biased region" description="Pro residues" evidence="5">
    <location>
        <begin position="261"/>
        <end position="273"/>
    </location>
</feature>
<dbReference type="OrthoDB" id="5368598at2759"/>
<feature type="region of interest" description="Disordered" evidence="5">
    <location>
        <begin position="325"/>
        <end position="367"/>
    </location>
</feature>
<dbReference type="Proteomes" id="UP000557566">
    <property type="component" value="Unassembled WGS sequence"/>
</dbReference>
<dbReference type="GO" id="GO:0004930">
    <property type="term" value="F:G protein-coupled receptor activity"/>
    <property type="evidence" value="ECO:0007669"/>
    <property type="project" value="TreeGrafter"/>
</dbReference>
<name>A0A8H4LWF3_9HYPO</name>
<dbReference type="PANTHER" id="PTHR23112:SF37">
    <property type="entry name" value="G PROTEIN-COUPLED RECEPTOR GPR1"/>
    <property type="match status" value="1"/>
</dbReference>
<feature type="compositionally biased region" description="Polar residues" evidence="5">
    <location>
        <begin position="357"/>
        <end position="367"/>
    </location>
</feature>
<sequence length="568" mass="61154">MPSGHDDDVLGLSSSSSAFAGLWLQARAPPADQVAWVPDEEHGLSNDQLLAMRLTSLIMGSISLLSSLFATFCLIILLILGDTLQSVVFIVLPTMELMRGPVASTSGACQASGFFLMLGFEATDVAVVLVALHTALYIFRGRGGLYPFRRLAFSSFLLVPLLLGSLAFLNKPAFTNSGRYCHLPQRPKWASLALNWIPRYLIFITISVTYISTYVHVHILMNGFGAACQGGSVPGPEPAGPDGDGVVSAPPTPTVTRDGLLPPPPPCEGPDPPAGGDRAFPAASMAADGHTMAHRRRSGDHEDQRALVSGALDKAVGPAADSVFQGYRQTSSPPTATPSPTPPSRLHTMLRRGTQGQGPSTKSSPCQQQLSLTLDTPPSMSQMRDKIRRQLRQLFIYPAVYIFAWLIPFIMRASGYKPSFALALASLASLCAHGIADALVFSILEKPWRHPRHVAGGSGPLSSWWSGSAGRRGRARADGHLSGGPGRTRDEMHVDGRAARFRRDEELAERRVLRRPDPGAAEPSRDWWDVRLGRLDGWEDDDYHVACDAKGSRAAVAANQRVVGGYSL</sequence>
<keyword evidence="10" id="KW-1185">Reference proteome</keyword>
<evidence type="ECO:0000256" key="2">
    <source>
        <dbReference type="ARBA" id="ARBA00022692"/>
    </source>
</evidence>
<protein>
    <submittedName>
        <fullName evidence="9">Uncharacterized protein</fullName>
    </submittedName>
</protein>
<dbReference type="Pfam" id="PF11710">
    <property type="entry name" value="Git3"/>
    <property type="match status" value="1"/>
</dbReference>
<proteinExistence type="predicted"/>
<evidence type="ECO:0000256" key="6">
    <source>
        <dbReference type="SAM" id="Phobius"/>
    </source>
</evidence>